<dbReference type="Pfam" id="PF07885">
    <property type="entry name" value="Ion_trans_2"/>
    <property type="match status" value="1"/>
</dbReference>
<feature type="transmembrane region" description="Helical" evidence="2">
    <location>
        <begin position="83"/>
        <end position="109"/>
    </location>
</feature>
<evidence type="ECO:0000313" key="6">
    <source>
        <dbReference type="Proteomes" id="UP001209681"/>
    </source>
</evidence>
<dbReference type="Pfam" id="PF02254">
    <property type="entry name" value="TrkA_N"/>
    <property type="match status" value="2"/>
</dbReference>
<gene>
    <name evidence="5" type="ORF">OOT00_06845</name>
</gene>
<dbReference type="Gene3D" id="3.30.70.1450">
    <property type="entry name" value="Regulator of K+ conductance, C-terminal domain"/>
    <property type="match status" value="2"/>
</dbReference>
<sequence length="566" mass="62800">MKFLPSQLMYLLQDRTARRNIRLLSRFIVILAGVIALYSMIFHFFMLMEGQTHSWATGVYWTLTVMSTLGFGDITFQSDIGRIFSIVVLISGVVFLLVMLPFTFIQFFYAPWLEAQTQSRARQSLPDDMGNHVIIVGFEPVATSFIARLVKYDRNYALLVPDVNQALSLRDQGYKALAGDPDDPDTYMRLNIQKASMLLALTDDMKNTNIAFTVRELSKDIPIVVTSDKDESVDILKLAGATRVFQFRKMLGGFLARRIVGPGLQSAIIGRFEKLMIVEAPVMRSRLVGKTILDCGIREATGLNVVGLWERGIFKLPKPDSSILSETVLVLAGSMEQVLAYEDFVGKQPISPDPVLILGGGRVGQAAAETLDSRGVAYKIVEKNSKVATGKKNMVVGSAADLDVLMEAGIQKAPSVFITTHSDDMNIYLTLYCRKLRPDIQIISRATLDRNVGILHTAGADLVMSYAALAGNTLFNLLSPGKVQMLTEGLNIFRIRSHKNLVGKSLFESEIRNQTGCSVVAMVRGEHMDINPHPSSIIEQDTELILVGTAEAETEFMHRFPEKKHR</sequence>
<dbReference type="PANTHER" id="PTHR43833:SF9">
    <property type="entry name" value="POTASSIUM CHANNEL PROTEIN YUGO-RELATED"/>
    <property type="match status" value="1"/>
</dbReference>
<proteinExistence type="predicted"/>
<comment type="subcellular location">
    <subcellularLocation>
        <location evidence="1">Cell membrane</location>
        <topology evidence="1">Multi-pass membrane protein</topology>
    </subcellularLocation>
</comment>
<dbReference type="Gene3D" id="1.10.287.70">
    <property type="match status" value="1"/>
</dbReference>
<comment type="caution">
    <text evidence="5">The sequence shown here is derived from an EMBL/GenBank/DDBJ whole genome shotgun (WGS) entry which is preliminary data.</text>
</comment>
<dbReference type="RefSeq" id="WP_265424570.1">
    <property type="nucleotide sequence ID" value="NZ_JAPFPW010000006.1"/>
</dbReference>
<protein>
    <submittedName>
        <fullName evidence="5">NAD-binding protein</fullName>
    </submittedName>
</protein>
<dbReference type="Proteomes" id="UP001209681">
    <property type="component" value="Unassembled WGS sequence"/>
</dbReference>
<dbReference type="PROSITE" id="PS51202">
    <property type="entry name" value="RCK_C"/>
    <property type="match status" value="2"/>
</dbReference>
<name>A0ABT3N8B6_9BACT</name>
<keyword evidence="2" id="KW-0472">Membrane</keyword>
<feature type="transmembrane region" description="Helical" evidence="2">
    <location>
        <begin position="58"/>
        <end position="76"/>
    </location>
</feature>
<feature type="domain" description="RCK C-terminal" evidence="4">
    <location>
        <begin position="478"/>
        <end position="562"/>
    </location>
</feature>
<dbReference type="SUPFAM" id="SSF81324">
    <property type="entry name" value="Voltage-gated potassium channels"/>
    <property type="match status" value="1"/>
</dbReference>
<dbReference type="InterPro" id="IPR036721">
    <property type="entry name" value="RCK_C_sf"/>
</dbReference>
<dbReference type="PANTHER" id="PTHR43833">
    <property type="entry name" value="POTASSIUM CHANNEL PROTEIN 2-RELATED-RELATED"/>
    <property type="match status" value="1"/>
</dbReference>
<organism evidence="5 6">
    <name type="scientific">Desulfobotulus pelophilus</name>
    <dbReference type="NCBI Taxonomy" id="2823377"/>
    <lineage>
        <taxon>Bacteria</taxon>
        <taxon>Pseudomonadati</taxon>
        <taxon>Thermodesulfobacteriota</taxon>
        <taxon>Desulfobacteria</taxon>
        <taxon>Desulfobacterales</taxon>
        <taxon>Desulfobacteraceae</taxon>
        <taxon>Desulfobotulus</taxon>
    </lineage>
</organism>
<dbReference type="InterPro" id="IPR003148">
    <property type="entry name" value="RCK_N"/>
</dbReference>
<dbReference type="SUPFAM" id="SSF51735">
    <property type="entry name" value="NAD(P)-binding Rossmann-fold domains"/>
    <property type="match status" value="2"/>
</dbReference>
<evidence type="ECO:0000313" key="5">
    <source>
        <dbReference type="EMBL" id="MCW7753701.1"/>
    </source>
</evidence>
<dbReference type="InterPro" id="IPR036291">
    <property type="entry name" value="NAD(P)-bd_dom_sf"/>
</dbReference>
<evidence type="ECO:0000259" key="3">
    <source>
        <dbReference type="PROSITE" id="PS51201"/>
    </source>
</evidence>
<reference evidence="5 6" key="1">
    <citation type="submission" date="2022-11" db="EMBL/GenBank/DDBJ databases">
        <title>Desulfobotulus tamanensis H1 sp. nov. - anaerobic, alkaliphilic, sulphate reducing bacterium isolated from terrestrial mud volcano.</title>
        <authorList>
            <person name="Frolova A."/>
            <person name="Merkel A.Y."/>
            <person name="Slobodkin A.I."/>
        </authorList>
    </citation>
    <scope>NUCLEOTIDE SEQUENCE [LARGE SCALE GENOMIC DNA]</scope>
    <source>
        <strain evidence="5 6">H1</strain>
    </source>
</reference>
<evidence type="ECO:0000256" key="1">
    <source>
        <dbReference type="ARBA" id="ARBA00004651"/>
    </source>
</evidence>
<dbReference type="PROSITE" id="PS51201">
    <property type="entry name" value="RCK_N"/>
    <property type="match status" value="2"/>
</dbReference>
<dbReference type="InterPro" id="IPR013099">
    <property type="entry name" value="K_chnl_dom"/>
</dbReference>
<keyword evidence="2" id="KW-1133">Transmembrane helix</keyword>
<dbReference type="Gene3D" id="3.40.50.720">
    <property type="entry name" value="NAD(P)-binding Rossmann-like Domain"/>
    <property type="match status" value="2"/>
</dbReference>
<dbReference type="EMBL" id="JAPFPW010000006">
    <property type="protein sequence ID" value="MCW7753701.1"/>
    <property type="molecule type" value="Genomic_DNA"/>
</dbReference>
<dbReference type="SUPFAM" id="SSF116726">
    <property type="entry name" value="TrkA C-terminal domain-like"/>
    <property type="match status" value="2"/>
</dbReference>
<keyword evidence="2" id="KW-0812">Transmembrane</keyword>
<dbReference type="InterPro" id="IPR050721">
    <property type="entry name" value="Trk_Ktr_HKT_K-transport"/>
</dbReference>
<accession>A0ABT3N8B6</accession>
<evidence type="ECO:0000259" key="4">
    <source>
        <dbReference type="PROSITE" id="PS51202"/>
    </source>
</evidence>
<evidence type="ECO:0000256" key="2">
    <source>
        <dbReference type="SAM" id="Phobius"/>
    </source>
</evidence>
<dbReference type="InterPro" id="IPR006037">
    <property type="entry name" value="RCK_C"/>
</dbReference>
<feature type="domain" description="RCK N-terminal" evidence="3">
    <location>
        <begin position="352"/>
        <end position="465"/>
    </location>
</feature>
<feature type="domain" description="RCK N-terminal" evidence="3">
    <location>
        <begin position="130"/>
        <end position="245"/>
    </location>
</feature>
<feature type="domain" description="RCK C-terminal" evidence="4">
    <location>
        <begin position="262"/>
        <end position="347"/>
    </location>
</feature>
<dbReference type="Pfam" id="PF02080">
    <property type="entry name" value="TrkA_C"/>
    <property type="match status" value="2"/>
</dbReference>
<feature type="transmembrane region" description="Helical" evidence="2">
    <location>
        <begin position="21"/>
        <end position="46"/>
    </location>
</feature>
<keyword evidence="6" id="KW-1185">Reference proteome</keyword>